<dbReference type="GO" id="GO:0008053">
    <property type="term" value="P:mitochondrial fusion"/>
    <property type="evidence" value="ECO:0007669"/>
    <property type="project" value="TreeGrafter"/>
</dbReference>
<evidence type="ECO:0000259" key="7">
    <source>
        <dbReference type="Pfam" id="PF00350"/>
    </source>
</evidence>
<dbReference type="GO" id="GO:0016020">
    <property type="term" value="C:membrane"/>
    <property type="evidence" value="ECO:0007669"/>
    <property type="project" value="UniProtKB-SubCell"/>
</dbReference>
<keyword evidence="3" id="KW-0378">Hydrolase</keyword>
<dbReference type="GO" id="GO:0003924">
    <property type="term" value="F:GTPase activity"/>
    <property type="evidence" value="ECO:0007669"/>
    <property type="project" value="InterPro"/>
</dbReference>
<dbReference type="PANTHER" id="PTHR10465:SF0">
    <property type="entry name" value="SARCALUMENIN"/>
    <property type="match status" value="1"/>
</dbReference>
<sequence>MSSTNHQSSYATLEKFQSYQERLCSIYDSLLQLLQDDQNCDVFSSALKEEAQKLAKRIKSKNFRLAVAGGFSQGKSTFLNALLGEEIQPVRAIPCSGVLTVIKNGSEKRVVCHYKDGTQAEIPFEEYQQQASIPKAIAIESRDTALAESNIVEIVLEHPELALCRHHVEIVDSPGLNEHPDRTAVTERLLKDADAAIFLTSARQQLTQDERNLLKDLKRDLQKGDCDEPAENLFILVNFMDSLSLPEDIEDVKKRVNSIVSGSDSPLIKGEKRVHFISARMALEAALAKTTNEYSEAFREFVGSLETFLVEERGAFTLRKNITTIRQFSSSIKDGFTRIEDAWEDKLSSSEAEKRERLEKIGEISGINVKIQNLKTTLIEELLVAARDSKNRWKSGLEKRLFEKSTYWSTEHRKRRYKKEISEDYQRQCYEDMYKEWGALQQNVNNIAKRKADKLEAEIAKNLQVIDDYFDRNSSSKRTDLSSANVFPKFDFTSGIMSKEDFMEHLGVIGLVGGIGVAAAVGAAAVAAPVAAPVAPVAGGLFALFAAAPAVVAAPVVVPVVVPVGAAVAAGAGMSVLISELLPVSESTKRKLKTEILQKGIEVLLKNPYRIKEIDKDTKDFFNQKAQDFHRNVVDFSSTLSSEIEQQEKISQKVLAEKKAKFLVIERKALQLKEIEAALDCLAKIALA</sequence>
<dbReference type="STRING" id="1666911.HLUCCA11_23170"/>
<dbReference type="InterPro" id="IPR045063">
    <property type="entry name" value="Dynamin_N"/>
</dbReference>
<dbReference type="Pfam" id="PF00350">
    <property type="entry name" value="Dynamin_N"/>
    <property type="match status" value="1"/>
</dbReference>
<dbReference type="CDD" id="cd09912">
    <property type="entry name" value="DLP_2"/>
    <property type="match status" value="1"/>
</dbReference>
<feature type="transmembrane region" description="Helical" evidence="6">
    <location>
        <begin position="560"/>
        <end position="582"/>
    </location>
</feature>
<dbReference type="PATRIC" id="fig|1666911.3.peg.5437"/>
<comment type="subcellular location">
    <subcellularLocation>
        <location evidence="1">Membrane</location>
    </subcellularLocation>
</comment>
<dbReference type="EMBL" id="LJZR01000087">
    <property type="protein sequence ID" value="KPQ31718.1"/>
    <property type="molecule type" value="Genomic_DNA"/>
</dbReference>
<evidence type="ECO:0000313" key="9">
    <source>
        <dbReference type="Proteomes" id="UP000050465"/>
    </source>
</evidence>
<gene>
    <name evidence="8" type="ORF">HLUCCA11_23170</name>
</gene>
<evidence type="ECO:0000256" key="1">
    <source>
        <dbReference type="ARBA" id="ARBA00004370"/>
    </source>
</evidence>
<evidence type="ECO:0000256" key="5">
    <source>
        <dbReference type="ARBA" id="ARBA00023136"/>
    </source>
</evidence>
<dbReference type="SUPFAM" id="SSF52540">
    <property type="entry name" value="P-loop containing nucleoside triphosphate hydrolases"/>
    <property type="match status" value="1"/>
</dbReference>
<reference evidence="8 9" key="1">
    <citation type="submission" date="2015-09" db="EMBL/GenBank/DDBJ databases">
        <title>Identification and resolution of microdiversity through metagenomic sequencing of parallel consortia.</title>
        <authorList>
            <person name="Nelson W.C."/>
            <person name="Romine M.F."/>
            <person name="Lindemann S.R."/>
        </authorList>
    </citation>
    <scope>NUCLEOTIDE SEQUENCE [LARGE SCALE GENOMIC DNA]</scope>
    <source>
        <strain evidence="8">Ana</strain>
    </source>
</reference>
<evidence type="ECO:0000256" key="3">
    <source>
        <dbReference type="ARBA" id="ARBA00022801"/>
    </source>
</evidence>
<accession>A0A0P7ZGA0</accession>
<evidence type="ECO:0000256" key="4">
    <source>
        <dbReference type="ARBA" id="ARBA00023134"/>
    </source>
</evidence>
<protein>
    <submittedName>
        <fullName evidence="8">Dynamin family</fullName>
    </submittedName>
</protein>
<dbReference type="PANTHER" id="PTHR10465">
    <property type="entry name" value="TRANSMEMBRANE GTPASE FZO1"/>
    <property type="match status" value="1"/>
</dbReference>
<dbReference type="GO" id="GO:0005525">
    <property type="term" value="F:GTP binding"/>
    <property type="evidence" value="ECO:0007669"/>
    <property type="project" value="UniProtKB-KW"/>
</dbReference>
<dbReference type="AlphaFoldDB" id="A0A0P7ZGA0"/>
<organism evidence="8 9">
    <name type="scientific">Phormidesmis priestleyi Ana</name>
    <dbReference type="NCBI Taxonomy" id="1666911"/>
    <lineage>
        <taxon>Bacteria</taxon>
        <taxon>Bacillati</taxon>
        <taxon>Cyanobacteriota</taxon>
        <taxon>Cyanophyceae</taxon>
        <taxon>Leptolyngbyales</taxon>
        <taxon>Leptolyngbyaceae</taxon>
        <taxon>Phormidesmis</taxon>
    </lineage>
</organism>
<comment type="caution">
    <text evidence="8">The sequence shown here is derived from an EMBL/GenBank/DDBJ whole genome shotgun (WGS) entry which is preliminary data.</text>
</comment>
<name>A0A0P7ZGA0_9CYAN</name>
<proteinExistence type="predicted"/>
<dbReference type="InterPro" id="IPR027417">
    <property type="entry name" value="P-loop_NTPase"/>
</dbReference>
<keyword evidence="6" id="KW-0812">Transmembrane</keyword>
<evidence type="ECO:0000313" key="8">
    <source>
        <dbReference type="EMBL" id="KPQ31718.1"/>
    </source>
</evidence>
<keyword evidence="6" id="KW-1133">Transmembrane helix</keyword>
<evidence type="ECO:0000256" key="2">
    <source>
        <dbReference type="ARBA" id="ARBA00022741"/>
    </source>
</evidence>
<dbReference type="InterPro" id="IPR027094">
    <property type="entry name" value="Mitofusin_fam"/>
</dbReference>
<dbReference type="Proteomes" id="UP000050465">
    <property type="component" value="Unassembled WGS sequence"/>
</dbReference>
<feature type="transmembrane region" description="Helical" evidence="6">
    <location>
        <begin position="506"/>
        <end position="527"/>
    </location>
</feature>
<dbReference type="Gene3D" id="3.40.50.300">
    <property type="entry name" value="P-loop containing nucleotide triphosphate hydrolases"/>
    <property type="match status" value="1"/>
</dbReference>
<keyword evidence="5 6" id="KW-0472">Membrane</keyword>
<keyword evidence="4" id="KW-0342">GTP-binding</keyword>
<feature type="domain" description="Dynamin N-terminal" evidence="7">
    <location>
        <begin position="65"/>
        <end position="221"/>
    </location>
</feature>
<evidence type="ECO:0000256" key="6">
    <source>
        <dbReference type="SAM" id="Phobius"/>
    </source>
</evidence>
<keyword evidence="2" id="KW-0547">Nucleotide-binding</keyword>
<feature type="transmembrane region" description="Helical" evidence="6">
    <location>
        <begin position="534"/>
        <end position="554"/>
    </location>
</feature>